<evidence type="ECO:0000313" key="2">
    <source>
        <dbReference type="EMBL" id="KAF9629060.1"/>
    </source>
</evidence>
<organism evidence="2 3">
    <name type="scientific">Lasiodiplodia theobromae</name>
    <dbReference type="NCBI Taxonomy" id="45133"/>
    <lineage>
        <taxon>Eukaryota</taxon>
        <taxon>Fungi</taxon>
        <taxon>Dikarya</taxon>
        <taxon>Ascomycota</taxon>
        <taxon>Pezizomycotina</taxon>
        <taxon>Dothideomycetes</taxon>
        <taxon>Dothideomycetes incertae sedis</taxon>
        <taxon>Botryosphaeriales</taxon>
        <taxon>Botryosphaeriaceae</taxon>
        <taxon>Lasiodiplodia</taxon>
    </lineage>
</organism>
<feature type="region of interest" description="Disordered" evidence="1">
    <location>
        <begin position="1"/>
        <end position="22"/>
    </location>
</feature>
<feature type="compositionally biased region" description="Basic and acidic residues" evidence="1">
    <location>
        <begin position="9"/>
        <end position="22"/>
    </location>
</feature>
<dbReference type="EMBL" id="MDYX01000024">
    <property type="protein sequence ID" value="KAF9629060.1"/>
    <property type="molecule type" value="Genomic_DNA"/>
</dbReference>
<reference evidence="2" key="2">
    <citation type="journal article" date="2018" name="DNA Res.">
        <title>Comparative genome and transcriptome analyses reveal adaptations to opportunistic infections in woody plant degrading pathogens of Botryosphaeriaceae.</title>
        <authorList>
            <person name="Yan J.Y."/>
            <person name="Zhao W.S."/>
            <person name="Chen Z."/>
            <person name="Xing Q.K."/>
            <person name="Zhang W."/>
            <person name="Chethana K.W.T."/>
            <person name="Xue M.F."/>
            <person name="Xu J.P."/>
            <person name="Phillips A.J.L."/>
            <person name="Wang Y."/>
            <person name="Liu J.H."/>
            <person name="Liu M."/>
            <person name="Zhou Y."/>
            <person name="Jayawardena R.S."/>
            <person name="Manawasinghe I.S."/>
            <person name="Huang J.B."/>
            <person name="Qiao G.H."/>
            <person name="Fu C.Y."/>
            <person name="Guo F.F."/>
            <person name="Dissanayake A.J."/>
            <person name="Peng Y.L."/>
            <person name="Hyde K.D."/>
            <person name="Li X.H."/>
        </authorList>
    </citation>
    <scope>NUCLEOTIDE SEQUENCE</scope>
    <source>
        <strain evidence="2">CSS-01s</strain>
    </source>
</reference>
<evidence type="ECO:0000313" key="3">
    <source>
        <dbReference type="Proteomes" id="UP000627934"/>
    </source>
</evidence>
<sequence length="62" mass="6671">MEIDLPHGANERSTEVGDQHDKLPDITAMVDATTDIASCFEEGSAFIAQACTELIENASFIT</sequence>
<comment type="caution">
    <text evidence="2">The sequence shown here is derived from an EMBL/GenBank/DDBJ whole genome shotgun (WGS) entry which is preliminary data.</text>
</comment>
<protein>
    <submittedName>
        <fullName evidence="2">Uncharacterized protein</fullName>
    </submittedName>
</protein>
<reference evidence="2" key="1">
    <citation type="submission" date="2016-08" db="EMBL/GenBank/DDBJ databases">
        <authorList>
            <person name="Yan J."/>
        </authorList>
    </citation>
    <scope>NUCLEOTIDE SEQUENCE</scope>
    <source>
        <strain evidence="2">CSS-01s</strain>
    </source>
</reference>
<evidence type="ECO:0000256" key="1">
    <source>
        <dbReference type="SAM" id="MobiDB-lite"/>
    </source>
</evidence>
<gene>
    <name evidence="2" type="ORF">BFW01_g10263</name>
</gene>
<accession>A0A8H7M7D3</accession>
<name>A0A8H7M7D3_9PEZI</name>
<dbReference type="AlphaFoldDB" id="A0A8H7M7D3"/>
<dbReference type="Proteomes" id="UP000627934">
    <property type="component" value="Unassembled WGS sequence"/>
</dbReference>
<proteinExistence type="predicted"/>